<proteinExistence type="predicted"/>
<protein>
    <submittedName>
        <fullName evidence="3">Xanthine dehydrogenase</fullName>
    </submittedName>
</protein>
<dbReference type="InterPro" id="IPR027051">
    <property type="entry name" value="XdhC_Rossmann_dom"/>
</dbReference>
<gene>
    <name evidence="3" type="ORF">BAGA_09165</name>
</gene>
<feature type="domain" description="XdhC Rossmann" evidence="2">
    <location>
        <begin position="174"/>
        <end position="309"/>
    </location>
</feature>
<evidence type="ECO:0000313" key="4">
    <source>
        <dbReference type="Proteomes" id="UP000027778"/>
    </source>
</evidence>
<dbReference type="PANTHER" id="PTHR30388">
    <property type="entry name" value="ALDEHYDE OXIDOREDUCTASE MOLYBDENUM COFACTOR ASSEMBLY PROTEIN"/>
    <property type="match status" value="1"/>
</dbReference>
<dbReference type="OrthoDB" id="9773039at2"/>
<dbReference type="Gene3D" id="3.40.50.720">
    <property type="entry name" value="NAD(P)-binding Rossmann-like Domain"/>
    <property type="match status" value="1"/>
</dbReference>
<dbReference type="AlphaFoldDB" id="A0A073K858"/>
<evidence type="ECO:0000259" key="2">
    <source>
        <dbReference type="Pfam" id="PF13478"/>
    </source>
</evidence>
<organism evidence="3 4">
    <name type="scientific">Bacillus gaemokensis</name>
    <dbReference type="NCBI Taxonomy" id="574375"/>
    <lineage>
        <taxon>Bacteria</taxon>
        <taxon>Bacillati</taxon>
        <taxon>Bacillota</taxon>
        <taxon>Bacilli</taxon>
        <taxon>Bacillales</taxon>
        <taxon>Bacillaceae</taxon>
        <taxon>Bacillus</taxon>
        <taxon>Bacillus cereus group</taxon>
    </lineage>
</organism>
<keyword evidence="4" id="KW-1185">Reference proteome</keyword>
<dbReference type="PANTHER" id="PTHR30388:SF6">
    <property type="entry name" value="XANTHINE DEHYDROGENASE SUBUNIT A-RELATED"/>
    <property type="match status" value="1"/>
</dbReference>
<accession>A0A073K858</accession>
<reference evidence="3 4" key="1">
    <citation type="submission" date="2014-06" db="EMBL/GenBank/DDBJ databases">
        <title>Draft genome sequence of Bacillus gaemokensis JCM 15801 (MCCC 1A00707).</title>
        <authorList>
            <person name="Lai Q."/>
            <person name="Liu Y."/>
            <person name="Shao Z."/>
        </authorList>
    </citation>
    <scope>NUCLEOTIDE SEQUENCE [LARGE SCALE GENOMIC DNA]</scope>
    <source>
        <strain evidence="3 4">JCM 15801</strain>
    </source>
</reference>
<evidence type="ECO:0000259" key="1">
    <source>
        <dbReference type="Pfam" id="PF02625"/>
    </source>
</evidence>
<dbReference type="Pfam" id="PF02625">
    <property type="entry name" value="XdhC_CoxI"/>
    <property type="match status" value="1"/>
</dbReference>
<dbReference type="EMBL" id="JOTM01000016">
    <property type="protein sequence ID" value="KEK23444.1"/>
    <property type="molecule type" value="Genomic_DNA"/>
</dbReference>
<dbReference type="InterPro" id="IPR052698">
    <property type="entry name" value="MoCofactor_Util/Proc"/>
</dbReference>
<dbReference type="eggNOG" id="COG1975">
    <property type="taxonomic scope" value="Bacteria"/>
</dbReference>
<dbReference type="STRING" id="574375.AZF08_17400"/>
<name>A0A073K858_9BACI</name>
<evidence type="ECO:0000313" key="3">
    <source>
        <dbReference type="EMBL" id="KEK23444.1"/>
    </source>
</evidence>
<feature type="domain" description="XdhC- CoxI" evidence="1">
    <location>
        <begin position="15"/>
        <end position="71"/>
    </location>
</feature>
<comment type="caution">
    <text evidence="3">The sequence shown here is derived from an EMBL/GenBank/DDBJ whole genome shotgun (WGS) entry which is preliminary data.</text>
</comment>
<dbReference type="InterPro" id="IPR003777">
    <property type="entry name" value="XdhC_CoxI"/>
</dbReference>
<dbReference type="Proteomes" id="UP000027778">
    <property type="component" value="Unassembled WGS sequence"/>
</dbReference>
<dbReference type="RefSeq" id="WP_033675641.1">
    <property type="nucleotide sequence ID" value="NZ_JOTM01000016.1"/>
</dbReference>
<sequence>MTSVHTVLEVLLSCEQRCALATIIHVEGSAYCKEGTIMLFCEDGTKVGMLSAGCLEEEVSFYAAEVIANQTWSIHQFNTKAEDDLSWGMGCNGIVHILVEHIDDEYKAFLQTLYTYLKKGISVRMIKDLSLLQTLFICENGDTFGNAEAPFSPLSLHDLHDQWYYQHFMPKPRLFIFGAGEDAKPLVRFAKEVNFFVTVCDWRESLCNTLNFPSADTCMIGFPKEIVPRLLLREEDFVVIMTHHFQRDQQLIELLCEQCVRYIGILGPRHRTARLLEGKTISKPLRSPVGLTIGAKGPTEIAISIIAEIIQELRGK</sequence>
<dbReference type="Pfam" id="PF13478">
    <property type="entry name" value="XdhC_C"/>
    <property type="match status" value="1"/>
</dbReference>